<accession>A0A7S8E8N5</accession>
<dbReference type="RefSeq" id="WP_195170497.1">
    <property type="nucleotide sequence ID" value="NZ_CP062983.1"/>
</dbReference>
<dbReference type="Gene3D" id="3.30.420.10">
    <property type="entry name" value="Ribonuclease H-like superfamily/Ribonuclease H"/>
    <property type="match status" value="1"/>
</dbReference>
<dbReference type="PANTHER" id="PTHR30231">
    <property type="entry name" value="DNA POLYMERASE III SUBUNIT EPSILON"/>
    <property type="match status" value="1"/>
</dbReference>
<reference evidence="5 6" key="1">
    <citation type="submission" date="2020-02" db="EMBL/GenBank/DDBJ databases">
        <authorList>
            <person name="Zheng R.K."/>
            <person name="Sun C.M."/>
        </authorList>
    </citation>
    <scope>NUCLEOTIDE SEQUENCE [LARGE SCALE GENOMIC DNA]</scope>
    <source>
        <strain evidence="6">rifampicinis</strain>
    </source>
</reference>
<dbReference type="InterPro" id="IPR012337">
    <property type="entry name" value="RNaseH-like_sf"/>
</dbReference>
<gene>
    <name evidence="5" type="ORF">G4Y79_22530</name>
</gene>
<evidence type="ECO:0000259" key="4">
    <source>
        <dbReference type="SMART" id="SM00479"/>
    </source>
</evidence>
<feature type="domain" description="Exonuclease" evidence="4">
    <location>
        <begin position="29"/>
        <end position="196"/>
    </location>
</feature>
<dbReference type="CDD" id="cd06127">
    <property type="entry name" value="DEDDh"/>
    <property type="match status" value="1"/>
</dbReference>
<evidence type="ECO:0000256" key="1">
    <source>
        <dbReference type="ARBA" id="ARBA00022722"/>
    </source>
</evidence>
<dbReference type="InterPro" id="IPR013520">
    <property type="entry name" value="Ribonucl_H"/>
</dbReference>
<keyword evidence="1" id="KW-0540">Nuclease</keyword>
<dbReference type="PANTHER" id="PTHR30231:SF4">
    <property type="entry name" value="PROTEIN NEN2"/>
    <property type="match status" value="1"/>
</dbReference>
<sequence length="196" mass="21969">MTRYIRNANPNPRDKEKVQAWAIELLETGFYVLDTETTGLGKQDEIVQIGIVDQHGHTIVNSLIKPTQPIPYGASAIHGIYDKDVISAPDFADLYVSLSSTLAGMPMVAYNVDFDWRMLVQSAGRFGLPPLRTGMRHCAMKQYARYKGQKNANGSYRWHKLAVAAKQERIKVENAHDALGDCRMTLALIYKMAGRL</sequence>
<evidence type="ECO:0000256" key="2">
    <source>
        <dbReference type="ARBA" id="ARBA00022801"/>
    </source>
</evidence>
<evidence type="ECO:0000313" key="6">
    <source>
        <dbReference type="Proteomes" id="UP000594468"/>
    </source>
</evidence>
<dbReference type="SUPFAM" id="SSF53098">
    <property type="entry name" value="Ribonuclease H-like"/>
    <property type="match status" value="1"/>
</dbReference>
<keyword evidence="2" id="KW-0378">Hydrolase</keyword>
<protein>
    <submittedName>
        <fullName evidence="5">3'-5' exonuclease</fullName>
    </submittedName>
</protein>
<dbReference type="GO" id="GO:0003676">
    <property type="term" value="F:nucleic acid binding"/>
    <property type="evidence" value="ECO:0007669"/>
    <property type="project" value="InterPro"/>
</dbReference>
<proteinExistence type="predicted"/>
<dbReference type="InterPro" id="IPR036397">
    <property type="entry name" value="RNaseH_sf"/>
</dbReference>
<organism evidence="5 6">
    <name type="scientific">Phototrophicus methaneseepsis</name>
    <dbReference type="NCBI Taxonomy" id="2710758"/>
    <lineage>
        <taxon>Bacteria</taxon>
        <taxon>Bacillati</taxon>
        <taxon>Chloroflexota</taxon>
        <taxon>Candidatus Thermofontia</taxon>
        <taxon>Phototrophicales</taxon>
        <taxon>Phototrophicaceae</taxon>
        <taxon>Phototrophicus</taxon>
    </lineage>
</organism>
<dbReference type="SMART" id="SM00479">
    <property type="entry name" value="EXOIII"/>
    <property type="match status" value="1"/>
</dbReference>
<dbReference type="GO" id="GO:0008408">
    <property type="term" value="F:3'-5' exonuclease activity"/>
    <property type="evidence" value="ECO:0007669"/>
    <property type="project" value="TreeGrafter"/>
</dbReference>
<name>A0A7S8E8N5_9CHLR</name>
<evidence type="ECO:0000256" key="3">
    <source>
        <dbReference type="ARBA" id="ARBA00022839"/>
    </source>
</evidence>
<dbReference type="EMBL" id="CP062983">
    <property type="protein sequence ID" value="QPC82428.1"/>
    <property type="molecule type" value="Genomic_DNA"/>
</dbReference>
<dbReference type="Proteomes" id="UP000594468">
    <property type="component" value="Chromosome"/>
</dbReference>
<dbReference type="AlphaFoldDB" id="A0A7S8E8N5"/>
<evidence type="ECO:0000313" key="5">
    <source>
        <dbReference type="EMBL" id="QPC82428.1"/>
    </source>
</evidence>
<keyword evidence="3 5" id="KW-0269">Exonuclease</keyword>
<dbReference type="KEGG" id="pmet:G4Y79_22530"/>
<dbReference type="Pfam" id="PF00929">
    <property type="entry name" value="RNase_T"/>
    <property type="match status" value="1"/>
</dbReference>
<keyword evidence="6" id="KW-1185">Reference proteome</keyword>